<feature type="transmembrane region" description="Helical" evidence="1">
    <location>
        <begin position="20"/>
        <end position="36"/>
    </location>
</feature>
<evidence type="ECO:0000256" key="1">
    <source>
        <dbReference type="SAM" id="Phobius"/>
    </source>
</evidence>
<comment type="caution">
    <text evidence="3">The sequence shown here is derived from an EMBL/GenBank/DDBJ whole genome shotgun (WGS) entry which is preliminary data.</text>
</comment>
<keyword evidence="1" id="KW-0812">Transmembrane</keyword>
<organism evidence="3 4">
    <name type="scientific">Dactylosporangium darangshiense</name>
    <dbReference type="NCBI Taxonomy" id="579108"/>
    <lineage>
        <taxon>Bacteria</taxon>
        <taxon>Bacillati</taxon>
        <taxon>Actinomycetota</taxon>
        <taxon>Actinomycetes</taxon>
        <taxon>Micromonosporales</taxon>
        <taxon>Micromonosporaceae</taxon>
        <taxon>Dactylosporangium</taxon>
    </lineage>
</organism>
<name>A0ABP8D6H0_9ACTN</name>
<evidence type="ECO:0000259" key="2">
    <source>
        <dbReference type="Pfam" id="PF01882"/>
    </source>
</evidence>
<evidence type="ECO:0000313" key="3">
    <source>
        <dbReference type="EMBL" id="GAA4248465.1"/>
    </source>
</evidence>
<protein>
    <recommendedName>
        <fullName evidence="2">DUF58 domain-containing protein</fullName>
    </recommendedName>
</protein>
<evidence type="ECO:0000313" key="4">
    <source>
        <dbReference type="Proteomes" id="UP001500620"/>
    </source>
</evidence>
<dbReference type="PANTHER" id="PTHR33608:SF14">
    <property type="entry name" value="POSSIBLE CONSERVED SECRETED PROTEIN"/>
    <property type="match status" value="1"/>
</dbReference>
<gene>
    <name evidence="3" type="ORF">GCM10022255_028600</name>
</gene>
<dbReference type="EMBL" id="BAABAT010000006">
    <property type="protein sequence ID" value="GAA4248465.1"/>
    <property type="molecule type" value="Genomic_DNA"/>
</dbReference>
<reference evidence="4" key="1">
    <citation type="journal article" date="2019" name="Int. J. Syst. Evol. Microbiol.">
        <title>The Global Catalogue of Microorganisms (GCM) 10K type strain sequencing project: providing services to taxonomists for standard genome sequencing and annotation.</title>
        <authorList>
            <consortium name="The Broad Institute Genomics Platform"/>
            <consortium name="The Broad Institute Genome Sequencing Center for Infectious Disease"/>
            <person name="Wu L."/>
            <person name="Ma J."/>
        </authorList>
    </citation>
    <scope>NUCLEOTIDE SEQUENCE [LARGE SCALE GENOMIC DNA]</scope>
    <source>
        <strain evidence="4">JCM 17441</strain>
    </source>
</reference>
<sequence length="443" mass="47538">MTEQGAPRSHARAFEPTRALGRAVLVAGALVLAAVLIGQYELVVLAVPFAIGTAISLVRRPQRVPVVEVTAAEPFLVEGNDLGVSINIGNPNPSGFDLVVVRSVVPRWVRLRHSDRPYAVNVEAGTLAGVELEGRILRWGRHPLGPVTAHAVASDGLLVSRAVRTPELPLKAYPATEHFDAAEAMPRAAGHVGGHRSRRPGEGGELAGVRRFGPGDRLRRIDWRVSLRTREIHVVSTLSDRDAEVVVLLDALHEAGRSGGIDGRASVLDITVRAAAGIAEHYLHRGDRVALLQYGGTVRHLRAASGRRHYMTALEFLLDVEAGEQDDEPPPSSFGPHMVQANALVMVLTPLLDVRSAAMLANLARAGRFVVAVDTLADPVLRLRATGRWGDVAQRMWRLEREAIIGQLREHGVPVVAWGGAGSLDEVLQGVARVAVGRTVTAS</sequence>
<dbReference type="Pfam" id="PF01882">
    <property type="entry name" value="DUF58"/>
    <property type="match status" value="1"/>
</dbReference>
<keyword evidence="1" id="KW-1133">Transmembrane helix</keyword>
<dbReference type="RefSeq" id="WP_345126046.1">
    <property type="nucleotide sequence ID" value="NZ_BAABAT010000006.1"/>
</dbReference>
<dbReference type="Proteomes" id="UP001500620">
    <property type="component" value="Unassembled WGS sequence"/>
</dbReference>
<feature type="domain" description="DUF58" evidence="2">
    <location>
        <begin position="209"/>
        <end position="374"/>
    </location>
</feature>
<dbReference type="InterPro" id="IPR002881">
    <property type="entry name" value="DUF58"/>
</dbReference>
<proteinExistence type="predicted"/>
<accession>A0ABP8D6H0</accession>
<dbReference type="PANTHER" id="PTHR33608">
    <property type="entry name" value="BLL2464 PROTEIN"/>
    <property type="match status" value="1"/>
</dbReference>
<keyword evidence="1" id="KW-0472">Membrane</keyword>
<keyword evidence="4" id="KW-1185">Reference proteome</keyword>